<gene>
    <name evidence="3" type="ORF">IRJ41_017852</name>
</gene>
<organism evidence="3 4">
    <name type="scientific">Triplophysa rosa</name>
    <name type="common">Cave loach</name>
    <dbReference type="NCBI Taxonomy" id="992332"/>
    <lineage>
        <taxon>Eukaryota</taxon>
        <taxon>Metazoa</taxon>
        <taxon>Chordata</taxon>
        <taxon>Craniata</taxon>
        <taxon>Vertebrata</taxon>
        <taxon>Euteleostomi</taxon>
        <taxon>Actinopterygii</taxon>
        <taxon>Neopterygii</taxon>
        <taxon>Teleostei</taxon>
        <taxon>Ostariophysi</taxon>
        <taxon>Cypriniformes</taxon>
        <taxon>Nemacheilidae</taxon>
        <taxon>Triplophysa</taxon>
    </lineage>
</organism>
<sequence length="674" mass="74407">KQGVKEEPAKPKEVKCAGKAGWLKKSSGKFLSSYKDRYIQLDRSEIAIYEDEELKTCLEKLDLDNYENCHELKSAFKKKHRLVLIRNPKSGNKVQDVKFQAQTPDEKEAWIKALSEGINKAKNKVFDEVKVDEGCSLEHVTRSRPKGNRSRRPPTRIHMKEVASVTSDGIIRLDLDGDVTQLNGIHCLNTEDDKQTETLKPPLTLKDIAEEDVNEESTSQKKVIKPPMPPSKDRKPNDNHKEDEAKSEEPTEPTPPKKILTPPMPPSKESKPCVSTKDVSSDSKVDSESSDISEPTPSSKTIQPPAPPSKHMKPNQQVTTERQETQEELEEVDGEDTPDISPKKNEKEDQPFTLTNKIIKPQVVMWDSPTAASKEPHVEQEGKDSQKTSDSPGDVTTEPLQLNVTPLVTPEPVKKSSGPPALPKKPLKPTVQTESSAPQNYTTVLTIITTPSSEKVSEQSLDKGDTTTPEPKLEPTEDVEEKSLDSGQHSGEESEIGDQLTPSTAKLKGSSQGLDGETSEDDLDPSDGKAESSEEPSLEMPTVTPESSAPNQGANDPNHVTVTLKHSSKARSASLGELLSQNTEKTEDEEKERPSKAHGSDVKALQRKVSFEIAETEELLSVIATGQSSETEESTSPEILLNAAMEKLKKADQFLREARGFKDHNKSNRLSLEW</sequence>
<dbReference type="SUPFAM" id="SSF50729">
    <property type="entry name" value="PH domain-like"/>
    <property type="match status" value="1"/>
</dbReference>
<dbReference type="AlphaFoldDB" id="A0A9W7X4F0"/>
<dbReference type="Proteomes" id="UP001059041">
    <property type="component" value="Linkage Group LG1"/>
</dbReference>
<feature type="region of interest" description="Disordered" evidence="1">
    <location>
        <begin position="196"/>
        <end position="603"/>
    </location>
</feature>
<proteinExistence type="predicted"/>
<keyword evidence="4" id="KW-1185">Reference proteome</keyword>
<dbReference type="PROSITE" id="PS50003">
    <property type="entry name" value="PH_DOMAIN"/>
    <property type="match status" value="1"/>
</dbReference>
<feature type="compositionally biased region" description="Pro residues" evidence="1">
    <location>
        <begin position="252"/>
        <end position="266"/>
    </location>
</feature>
<dbReference type="PANTHER" id="PTHR15871:SF2">
    <property type="entry name" value="PLECKSTRIN HOMOLOGY DOMAIN-CONTAINING FAMILY O MEMBER 2"/>
    <property type="match status" value="1"/>
</dbReference>
<dbReference type="InterPro" id="IPR043448">
    <property type="entry name" value="PKHO1/2"/>
</dbReference>
<feature type="compositionally biased region" description="Basic and acidic residues" evidence="1">
    <location>
        <begin position="341"/>
        <end position="350"/>
    </location>
</feature>
<dbReference type="InterPro" id="IPR001849">
    <property type="entry name" value="PH_domain"/>
</dbReference>
<dbReference type="Gene3D" id="2.30.29.30">
    <property type="entry name" value="Pleckstrin-homology domain (PH domain)/Phosphotyrosine-binding domain (PTB)"/>
    <property type="match status" value="1"/>
</dbReference>
<feature type="compositionally biased region" description="Polar residues" evidence="1">
    <location>
        <begin position="430"/>
        <end position="454"/>
    </location>
</feature>
<evidence type="ECO:0000256" key="1">
    <source>
        <dbReference type="SAM" id="MobiDB-lite"/>
    </source>
</evidence>
<feature type="non-terminal residue" evidence="3">
    <location>
        <position position="674"/>
    </location>
</feature>
<protein>
    <submittedName>
        <fullName evidence="3">Pleckstrin homology domain-containing family O member 2</fullName>
    </submittedName>
</protein>
<feature type="compositionally biased region" description="Basic and acidic residues" evidence="1">
    <location>
        <begin position="374"/>
        <end position="387"/>
    </location>
</feature>
<evidence type="ECO:0000313" key="3">
    <source>
        <dbReference type="EMBL" id="KAI7814410.1"/>
    </source>
</evidence>
<accession>A0A9W7X4F0</accession>
<evidence type="ECO:0000259" key="2">
    <source>
        <dbReference type="PROSITE" id="PS50003"/>
    </source>
</evidence>
<comment type="caution">
    <text evidence="3">The sequence shown here is derived from an EMBL/GenBank/DDBJ whole genome shotgun (WGS) entry which is preliminary data.</text>
</comment>
<name>A0A9W7X4F0_TRIRA</name>
<reference evidence="3" key="1">
    <citation type="submission" date="2021-02" db="EMBL/GenBank/DDBJ databases">
        <title>Comparative genomics reveals that relaxation of natural selection precedes convergent phenotypic evolution of cavefish.</title>
        <authorList>
            <person name="Peng Z."/>
        </authorList>
    </citation>
    <scope>NUCLEOTIDE SEQUENCE</scope>
    <source>
        <tissue evidence="3">Muscle</tissue>
    </source>
</reference>
<dbReference type="Pfam" id="PF00169">
    <property type="entry name" value="PH"/>
    <property type="match status" value="1"/>
</dbReference>
<dbReference type="GO" id="GO:0071888">
    <property type="term" value="P:macrophage apoptotic process"/>
    <property type="evidence" value="ECO:0007669"/>
    <property type="project" value="TreeGrafter"/>
</dbReference>
<feature type="compositionally biased region" description="Acidic residues" evidence="1">
    <location>
        <begin position="326"/>
        <end position="338"/>
    </location>
</feature>
<feature type="compositionally biased region" description="Basic and acidic residues" evidence="1">
    <location>
        <begin position="591"/>
        <end position="601"/>
    </location>
</feature>
<feature type="compositionally biased region" description="Basic and acidic residues" evidence="1">
    <location>
        <begin position="455"/>
        <end position="475"/>
    </location>
</feature>
<dbReference type="EMBL" id="JAFHDT010000001">
    <property type="protein sequence ID" value="KAI7814410.1"/>
    <property type="molecule type" value="Genomic_DNA"/>
</dbReference>
<dbReference type="SMART" id="SM00233">
    <property type="entry name" value="PH"/>
    <property type="match status" value="1"/>
</dbReference>
<feature type="compositionally biased region" description="Polar residues" evidence="1">
    <location>
        <begin position="544"/>
        <end position="565"/>
    </location>
</feature>
<dbReference type="InterPro" id="IPR011993">
    <property type="entry name" value="PH-like_dom_sf"/>
</dbReference>
<evidence type="ECO:0000313" key="4">
    <source>
        <dbReference type="Proteomes" id="UP001059041"/>
    </source>
</evidence>
<feature type="domain" description="PH" evidence="2">
    <location>
        <begin position="16"/>
        <end position="119"/>
    </location>
</feature>
<feature type="compositionally biased region" description="Basic and acidic residues" evidence="1">
    <location>
        <begin position="231"/>
        <end position="249"/>
    </location>
</feature>
<feature type="compositionally biased region" description="Polar residues" evidence="1">
    <location>
        <begin position="500"/>
        <end position="513"/>
    </location>
</feature>
<dbReference type="PANTHER" id="PTHR15871">
    <property type="entry name" value="PH DOMAIN-CONTAINING PROTEIN"/>
    <property type="match status" value="1"/>
</dbReference>